<dbReference type="Gene3D" id="3.40.30.10">
    <property type="entry name" value="Glutaredoxin"/>
    <property type="match status" value="1"/>
</dbReference>
<evidence type="ECO:0000313" key="5">
    <source>
        <dbReference type="EMBL" id="CBA32093.1"/>
    </source>
</evidence>
<evidence type="ECO:0000259" key="4">
    <source>
        <dbReference type="PROSITE" id="PS50405"/>
    </source>
</evidence>
<dbReference type="CDD" id="cd03047">
    <property type="entry name" value="GST_N_2"/>
    <property type="match status" value="1"/>
</dbReference>
<sequence length="209" mass="23762">MNMTVHIWGRLSSLNVRKVVWAAQETGVTFTRSDAGMAFGVVKTPEYLAMNPNALVPTLQDGDFTLWESNAIVRYIFAKYGNEQLYPQDLAQRFDAERWMDWQQTTLNRESGGAFLQWFRTPADKRDPAVIARSTAATEPAMAQLNDHLATRTWMCGEHFSMADIPVACDVHRWFALPQPRPAWPHLERWFAAILARPATRGVLDLPLS</sequence>
<feature type="domain" description="GST N-terminal" evidence="3">
    <location>
        <begin position="3"/>
        <end position="84"/>
    </location>
</feature>
<dbReference type="EMBL" id="FN543107">
    <property type="protein sequence ID" value="CBA32093.1"/>
    <property type="molecule type" value="Genomic_DNA"/>
</dbReference>
<evidence type="ECO:0000256" key="1">
    <source>
        <dbReference type="ARBA" id="ARBA00007409"/>
    </source>
</evidence>
<dbReference type="SFLD" id="SFLDS00019">
    <property type="entry name" value="Glutathione_Transferase_(cytos"/>
    <property type="match status" value="1"/>
</dbReference>
<comment type="similarity">
    <text evidence="1">Belongs to the GST superfamily.</text>
</comment>
<proteinExistence type="inferred from homology"/>
<dbReference type="SFLD" id="SFLDG00358">
    <property type="entry name" value="Main_(cytGST)"/>
    <property type="match status" value="1"/>
</dbReference>
<dbReference type="AlphaFoldDB" id="C9YEN4"/>
<dbReference type="PANTHER" id="PTHR44051:SF19">
    <property type="entry name" value="DISULFIDE-BOND OXIDOREDUCTASE YFCG"/>
    <property type="match status" value="1"/>
</dbReference>
<dbReference type="GO" id="GO:0016740">
    <property type="term" value="F:transferase activity"/>
    <property type="evidence" value="ECO:0007669"/>
    <property type="project" value="UniProtKB-KW"/>
</dbReference>
<evidence type="ECO:0000259" key="3">
    <source>
        <dbReference type="PROSITE" id="PS50404"/>
    </source>
</evidence>
<keyword evidence="2 5" id="KW-0808">Transferase</keyword>
<dbReference type="PROSITE" id="PS50404">
    <property type="entry name" value="GST_NTER"/>
    <property type="match status" value="1"/>
</dbReference>
<dbReference type="InterPro" id="IPR040079">
    <property type="entry name" value="Glutathione_S-Trfase"/>
</dbReference>
<dbReference type="FunFam" id="3.40.30.10:FF:000039">
    <property type="entry name" value="Glutathione S-transferase domain"/>
    <property type="match status" value="1"/>
</dbReference>
<dbReference type="InterPro" id="IPR010987">
    <property type="entry name" value="Glutathione-S-Trfase_C-like"/>
</dbReference>
<feature type="domain" description="GST C-terminal" evidence="4">
    <location>
        <begin position="89"/>
        <end position="209"/>
    </location>
</feature>
<dbReference type="PROSITE" id="PS50405">
    <property type="entry name" value="GST_CTER"/>
    <property type="match status" value="1"/>
</dbReference>
<reference evidence="5" key="1">
    <citation type="journal article" date="2010" name="Nature">
        <title>The Dynamic genome of Hydra.</title>
        <authorList>
            <person name="Chapman J.A."/>
            <person name="Kirkness E.F."/>
            <person name="Simakov O."/>
            <person name="Hampson S.E."/>
            <person name="Mitros T."/>
            <person name="Weinmaier T."/>
            <person name="Rattei T."/>
            <person name="Balasubramanian P.G."/>
            <person name="Borman J."/>
            <person name="Busam D."/>
            <person name="Disbennett K."/>
            <person name="Pfannkoch C."/>
            <person name="Sumin N."/>
            <person name="Sutton G."/>
            <person name="Viswanathan L."/>
            <person name="Walenz B."/>
            <person name="Goodstein D.M."/>
            <person name="Hellsten U."/>
            <person name="Kawashima T."/>
            <person name="Prochnik S.E."/>
            <person name="Putnam N.H."/>
            <person name="Shu S."/>
            <person name="Blumberg B."/>
            <person name="Dana C.E."/>
            <person name="Gee L."/>
            <person name="Kibler D.F."/>
            <person name="Law L."/>
            <person name="Lindgens D."/>
            <person name="Martinez D.E."/>
            <person name="Peng J."/>
            <person name="Wigge P.A."/>
            <person name="Bertulat B."/>
            <person name="Guder C."/>
            <person name="Nakamura Y."/>
            <person name="Ozbek S."/>
            <person name="Watanabe H."/>
            <person name="Khalturin K."/>
            <person name="Hemmrich G."/>
            <person name="Franke A."/>
            <person name="Augustin R."/>
            <person name="Fraune S."/>
            <person name="Hayakawa E."/>
            <person name="Hayakawa S."/>
            <person name="Hirose M."/>
            <person name="Hwang J."/>
            <person name="Ikeo K."/>
            <person name="Nishimiya-Fujisawa C."/>
            <person name="Ogura A."/>
            <person name="Takahashi T."/>
            <person name="Steinmetz P.R."/>
            <person name="Zhang X."/>
            <person name="Aufschnaiter R."/>
            <person name="Eder M.K."/>
            <person name="Gorny A.K."/>
            <person name="Salvenmoser W."/>
            <person name="Heimberg A.M."/>
            <person name="Wheeler B.M."/>
            <person name="Peterson K.J."/>
            <person name="Boettger A."/>
            <person name="Tischler P."/>
            <person name="Wolf A."/>
            <person name="Gojobori T."/>
            <person name="Remington K.A."/>
            <person name="Strausberg R.L."/>
            <person name="Venter J."/>
            <person name="Technau U."/>
            <person name="Hobmayer B."/>
            <person name="Bosch T.C."/>
            <person name="Holstein T.W."/>
            <person name="Fujisawa T."/>
            <person name="Bode H.R."/>
            <person name="David C.N."/>
            <person name="Rokhsar D.S."/>
            <person name="Steele R.E."/>
        </authorList>
    </citation>
    <scope>NUCLEOTIDE SEQUENCE</scope>
</reference>
<dbReference type="Pfam" id="PF02798">
    <property type="entry name" value="GST_N"/>
    <property type="match status" value="1"/>
</dbReference>
<dbReference type="SUPFAM" id="SSF52833">
    <property type="entry name" value="Thioredoxin-like"/>
    <property type="match status" value="1"/>
</dbReference>
<accession>C9YEN4</accession>
<evidence type="ECO:0000256" key="2">
    <source>
        <dbReference type="ARBA" id="ARBA00022679"/>
    </source>
</evidence>
<gene>
    <name evidence="5" type="ORF">Csp_D30400</name>
</gene>
<dbReference type="PANTHER" id="PTHR44051">
    <property type="entry name" value="GLUTATHIONE S-TRANSFERASE-RELATED"/>
    <property type="match status" value="1"/>
</dbReference>
<dbReference type="Pfam" id="PF13410">
    <property type="entry name" value="GST_C_2"/>
    <property type="match status" value="1"/>
</dbReference>
<dbReference type="InterPro" id="IPR036249">
    <property type="entry name" value="Thioredoxin-like_sf"/>
</dbReference>
<organism evidence="5">
    <name type="scientific">Curvibacter symbiont subsp. Hydra magnipapillata</name>
    <dbReference type="NCBI Taxonomy" id="667019"/>
    <lineage>
        <taxon>Bacteria</taxon>
        <taxon>Pseudomonadati</taxon>
        <taxon>Pseudomonadota</taxon>
        <taxon>Betaproteobacteria</taxon>
        <taxon>Burkholderiales</taxon>
        <taxon>Comamonadaceae</taxon>
        <taxon>Curvibacter</taxon>
    </lineage>
</organism>
<evidence type="ECO:0008006" key="6">
    <source>
        <dbReference type="Google" id="ProtNLM"/>
    </source>
</evidence>
<dbReference type="InterPro" id="IPR004045">
    <property type="entry name" value="Glutathione_S-Trfase_N"/>
</dbReference>
<dbReference type="SFLD" id="SFLDG01150">
    <property type="entry name" value="Main.1:_Beta-like"/>
    <property type="match status" value="1"/>
</dbReference>
<dbReference type="SUPFAM" id="SSF47616">
    <property type="entry name" value="GST C-terminal domain-like"/>
    <property type="match status" value="1"/>
</dbReference>
<dbReference type="Gene3D" id="1.20.1050.10">
    <property type="match status" value="1"/>
</dbReference>
<protein>
    <recommendedName>
        <fullName evidence="6">Glutathione S-transferase</fullName>
    </recommendedName>
</protein>
<dbReference type="InterPro" id="IPR036282">
    <property type="entry name" value="Glutathione-S-Trfase_C_sf"/>
</dbReference>
<name>C9YEN4_CURXX</name>